<dbReference type="InterPro" id="IPR028889">
    <property type="entry name" value="USP"/>
</dbReference>
<dbReference type="InterPro" id="IPR029071">
    <property type="entry name" value="Ubiquitin-like_domsf"/>
</dbReference>
<dbReference type="InterPro" id="IPR038765">
    <property type="entry name" value="Papain-like_cys_pep_sf"/>
</dbReference>
<feature type="region of interest" description="Disordered" evidence="8">
    <location>
        <begin position="306"/>
        <end position="427"/>
    </location>
</feature>
<feature type="domain" description="DUSP" evidence="10">
    <location>
        <begin position="13"/>
        <end position="128"/>
    </location>
</feature>
<dbReference type="CDD" id="cd17039">
    <property type="entry name" value="Ubl_ubiquitin_like"/>
    <property type="match status" value="1"/>
</dbReference>
<feature type="compositionally biased region" description="Polar residues" evidence="8">
    <location>
        <begin position="327"/>
        <end position="336"/>
    </location>
</feature>
<feature type="region of interest" description="Disordered" evidence="8">
    <location>
        <begin position="1285"/>
        <end position="1372"/>
    </location>
</feature>
<name>A0A388L360_CHABU</name>
<evidence type="ECO:0000313" key="11">
    <source>
        <dbReference type="EMBL" id="GBG76736.1"/>
    </source>
</evidence>
<feature type="compositionally biased region" description="Low complexity" evidence="8">
    <location>
        <begin position="406"/>
        <end position="421"/>
    </location>
</feature>
<proteinExistence type="inferred from homology"/>
<evidence type="ECO:0000259" key="9">
    <source>
        <dbReference type="PROSITE" id="PS50235"/>
    </source>
</evidence>
<feature type="compositionally biased region" description="Acidic residues" evidence="8">
    <location>
        <begin position="1285"/>
        <end position="1297"/>
    </location>
</feature>
<dbReference type="PROSITE" id="PS51283">
    <property type="entry name" value="DUSP"/>
    <property type="match status" value="1"/>
</dbReference>
<accession>A0A388L360</accession>
<feature type="compositionally biased region" description="Polar residues" evidence="8">
    <location>
        <begin position="880"/>
        <end position="900"/>
    </location>
</feature>
<organism evidence="11 12">
    <name type="scientific">Chara braunii</name>
    <name type="common">Braun's stonewort</name>
    <dbReference type="NCBI Taxonomy" id="69332"/>
    <lineage>
        <taxon>Eukaryota</taxon>
        <taxon>Viridiplantae</taxon>
        <taxon>Streptophyta</taxon>
        <taxon>Charophyceae</taxon>
        <taxon>Charales</taxon>
        <taxon>Characeae</taxon>
        <taxon>Chara</taxon>
    </lineage>
</organism>
<comment type="caution">
    <text evidence="11">The sequence shown here is derived from an EMBL/GenBank/DDBJ whole genome shotgun (WGS) entry which is preliminary data.</text>
</comment>
<dbReference type="PROSITE" id="PS00973">
    <property type="entry name" value="USP_2"/>
    <property type="match status" value="1"/>
</dbReference>
<dbReference type="InterPro" id="IPR035927">
    <property type="entry name" value="DUSP-like_sf"/>
</dbReference>
<dbReference type="SUPFAM" id="SSF54236">
    <property type="entry name" value="Ubiquitin-like"/>
    <property type="match status" value="1"/>
</dbReference>
<evidence type="ECO:0000256" key="4">
    <source>
        <dbReference type="ARBA" id="ARBA00022670"/>
    </source>
</evidence>
<dbReference type="GO" id="GO:0004843">
    <property type="term" value="F:cysteine-type deubiquitinase activity"/>
    <property type="evidence" value="ECO:0007669"/>
    <property type="project" value="UniProtKB-EC"/>
</dbReference>
<dbReference type="GO" id="GO:0006508">
    <property type="term" value="P:proteolysis"/>
    <property type="evidence" value="ECO:0007669"/>
    <property type="project" value="UniProtKB-KW"/>
</dbReference>
<dbReference type="Proteomes" id="UP000265515">
    <property type="component" value="Unassembled WGS sequence"/>
</dbReference>
<dbReference type="Pfam" id="PF00443">
    <property type="entry name" value="UCH"/>
    <property type="match status" value="1"/>
</dbReference>
<sequence length="1372" mass="149242">MNHLSDSVCSFDRSPSQEKEELEKLLDESNYRRKEGDTYYVISAEWWQQWMEYVGSKDSKKTKISYFNGKPGVIDNNKIAQGGENKSNFAHLKRGLEEQVDFCLVPEAVWDRLVRWYSGGPALPRKVIAQGEESCRQLIVELHPLRVQIVRSQSGICEELIISRKATVGELKQRVADLLNMEGKSFCLWDFFNEKKQKKLTDAVRTLEDYEIQDLQKVLVESEGRCRGGDAEQDSFASTSSSSPSPGASLSSAITSSSSLSTGAALISEGSASTYVSHRLTSASVTASRMAMTSDIVEDDVLGETAREGDLRGEGQESRRAAGLTSAHDSQTSSSAALAEQKQLGISAQSSSLPSSYSNGSILPATRSGSLSSPPSNGLLSPQRQDQANNSLNRSQPTSADNIAPSSSSSSGLDLGASSRSKVGAGGGDAVETRALAAIGNNNGTGSGVSTSGGGFFRTGVMARLGWRDGGGGGGGSAGGRGGLTGLQNLGNTCFMNSALQCLAHTPQLVEYFLSDYVREINLENPLGMRGEIARAFGELLREMILVGKSPVAPRHFKGTLARFAPQFSGYNQHDSQELLAFLLNGLHEDLNRVRDKPYIEQKDADGRPDEKVAIEAWANHKARNDSIVVDICQGQYKSTLVCPTCGKTSVTFDPFMYLSLPLPAKTSRSMMVAVLSADGSVDPDTYTVSVPKQGTVEDLLEAVAKACDLDRETERMALVQLQQGRILRPLDFMLQESIGTIKDEEPLVAYRVPCSVPRSRLVMILNRREEGMYKGDWRMFGVPLLGIAPEGGVTSAKEVVQVVKAALRPMQRRRGDLENGFGAGGAAEESRRMPGRKKQVQEREEEDGRRPSVNGKRGGPSPGDSMRVGGAAANGDAVPSTSVDFESAETNGTDGTTDISMEDGEDGVQVDGPTAGGNEGSSAERRQQDCDDGEKRWTSKGLGGGGGKGGKGGGRVDMENDGDYDNGDVMSEVSGVVPGAEVEMTEVVADKGMAMVRREDANDDGEVEEREEEEDSSGEEDECPFLVSCMDDRGLHREGVVELDKPLPRNWVVRSCGWRCVALEWASPPPTGREEYDLQVLELISERLRVGGPSLAKRARQESLSLYSCLEAFLSKESLGKDDMWYCPRCKEHRQATKKLDLWRMPDILVVHLKRFSFSHWWKRKLETFVDFPIRGLDVRQYVTRKRRRNGGTKQRGEKSSCLYDLYAVSNHYGGMGGGHYTAYAKLVNDDLWYNFDDSYVSPMREEDVKSPAAYMLFYKRVGKDDASDAEGDDVDVDIDDAVGEAGEEEEVDDVASLEGEGEGREASGLDSEELEEERGERVITPPPDEDGTDSSPERITAIANEEDVEEGNSGEMDTTVAVFPLSNGKG</sequence>
<feature type="region of interest" description="Disordered" evidence="8">
    <location>
        <begin position="815"/>
        <end position="971"/>
    </location>
</feature>
<dbReference type="CDD" id="cd02674">
    <property type="entry name" value="Peptidase_C19R"/>
    <property type="match status" value="1"/>
</dbReference>
<keyword evidence="6" id="KW-0378">Hydrolase</keyword>
<dbReference type="GO" id="GO:0016579">
    <property type="term" value="P:protein deubiquitination"/>
    <property type="evidence" value="ECO:0007669"/>
    <property type="project" value="InterPro"/>
</dbReference>
<dbReference type="Gramene" id="GBG76736">
    <property type="protein sequence ID" value="GBG76736"/>
    <property type="gene ID" value="CBR_g22954"/>
</dbReference>
<feature type="region of interest" description="Disordered" evidence="8">
    <location>
        <begin position="999"/>
        <end position="1023"/>
    </location>
</feature>
<reference evidence="11 12" key="1">
    <citation type="journal article" date="2018" name="Cell">
        <title>The Chara Genome: Secondary Complexity and Implications for Plant Terrestrialization.</title>
        <authorList>
            <person name="Nishiyama T."/>
            <person name="Sakayama H."/>
            <person name="Vries J.D."/>
            <person name="Buschmann H."/>
            <person name="Saint-Marcoux D."/>
            <person name="Ullrich K.K."/>
            <person name="Haas F.B."/>
            <person name="Vanderstraeten L."/>
            <person name="Becker D."/>
            <person name="Lang D."/>
            <person name="Vosolsobe S."/>
            <person name="Rombauts S."/>
            <person name="Wilhelmsson P.K.I."/>
            <person name="Janitza P."/>
            <person name="Kern R."/>
            <person name="Heyl A."/>
            <person name="Rumpler F."/>
            <person name="Villalobos L.I.A.C."/>
            <person name="Clay J.M."/>
            <person name="Skokan R."/>
            <person name="Toyoda A."/>
            <person name="Suzuki Y."/>
            <person name="Kagoshima H."/>
            <person name="Schijlen E."/>
            <person name="Tajeshwar N."/>
            <person name="Catarino B."/>
            <person name="Hetherington A.J."/>
            <person name="Saltykova A."/>
            <person name="Bonnot C."/>
            <person name="Breuninger H."/>
            <person name="Symeonidi A."/>
            <person name="Radhakrishnan G.V."/>
            <person name="Van Nieuwerburgh F."/>
            <person name="Deforce D."/>
            <person name="Chang C."/>
            <person name="Karol K.G."/>
            <person name="Hedrich R."/>
            <person name="Ulvskov P."/>
            <person name="Glockner G."/>
            <person name="Delwiche C.F."/>
            <person name="Petrasek J."/>
            <person name="Van de Peer Y."/>
            <person name="Friml J."/>
            <person name="Beilby M."/>
            <person name="Dolan L."/>
            <person name="Kohara Y."/>
            <person name="Sugano S."/>
            <person name="Fujiyama A."/>
            <person name="Delaux P.-M."/>
            <person name="Quint M."/>
            <person name="TheiBen G."/>
            <person name="Hagemann M."/>
            <person name="Harholt J."/>
            <person name="Dunand C."/>
            <person name="Zachgo S."/>
            <person name="Langdale J."/>
            <person name="Maumus F."/>
            <person name="Straeten D.V.D."/>
            <person name="Gould S.B."/>
            <person name="Rensing S.A."/>
        </authorList>
    </citation>
    <scope>NUCLEOTIDE SEQUENCE [LARGE SCALE GENOMIC DNA]</scope>
    <source>
        <strain evidence="11 12">S276</strain>
    </source>
</reference>
<evidence type="ECO:0000256" key="6">
    <source>
        <dbReference type="ARBA" id="ARBA00022801"/>
    </source>
</evidence>
<feature type="domain" description="USP" evidence="9">
    <location>
        <begin position="485"/>
        <end position="1263"/>
    </location>
</feature>
<feature type="compositionally biased region" description="Low complexity" evidence="8">
    <location>
        <begin position="368"/>
        <end position="382"/>
    </location>
</feature>
<dbReference type="EMBL" id="BFEA01000252">
    <property type="protein sequence ID" value="GBG76736.1"/>
    <property type="molecule type" value="Genomic_DNA"/>
</dbReference>
<feature type="compositionally biased region" description="Low complexity" evidence="8">
    <location>
        <begin position="347"/>
        <end position="361"/>
    </location>
</feature>
<keyword evidence="4" id="KW-0645">Protease</keyword>
<feature type="region of interest" description="Disordered" evidence="8">
    <location>
        <begin position="227"/>
        <end position="254"/>
    </location>
</feature>
<keyword evidence="7" id="KW-0788">Thiol protease</keyword>
<dbReference type="InterPro" id="IPR050185">
    <property type="entry name" value="Ub_carboxyl-term_hydrolase"/>
</dbReference>
<evidence type="ECO:0000256" key="3">
    <source>
        <dbReference type="ARBA" id="ARBA00012759"/>
    </source>
</evidence>
<evidence type="ECO:0000256" key="8">
    <source>
        <dbReference type="SAM" id="MobiDB-lite"/>
    </source>
</evidence>
<dbReference type="PANTHER" id="PTHR21646">
    <property type="entry name" value="UBIQUITIN CARBOXYL-TERMINAL HYDROLASE"/>
    <property type="match status" value="1"/>
</dbReference>
<dbReference type="SMART" id="SM00695">
    <property type="entry name" value="DUSP"/>
    <property type="match status" value="1"/>
</dbReference>
<dbReference type="PANTHER" id="PTHR21646:SF24">
    <property type="entry name" value="UBIQUITIN CARBOXYL-TERMINAL HYDROLASE"/>
    <property type="match status" value="1"/>
</dbReference>
<feature type="compositionally biased region" description="Basic and acidic residues" evidence="8">
    <location>
        <begin position="923"/>
        <end position="938"/>
    </location>
</feature>
<dbReference type="EC" id="3.4.19.12" evidence="3"/>
<dbReference type="OrthoDB" id="292964at2759"/>
<dbReference type="Pfam" id="PF06337">
    <property type="entry name" value="DUSP"/>
    <property type="match status" value="1"/>
</dbReference>
<feature type="compositionally biased region" description="Acidic residues" evidence="8">
    <location>
        <begin position="1002"/>
        <end position="1023"/>
    </location>
</feature>
<dbReference type="InterPro" id="IPR018200">
    <property type="entry name" value="USP_CS"/>
</dbReference>
<dbReference type="SUPFAM" id="SSF54001">
    <property type="entry name" value="Cysteine proteinases"/>
    <property type="match status" value="1"/>
</dbReference>
<feature type="compositionally biased region" description="Polar residues" evidence="8">
    <location>
        <begin position="383"/>
        <end position="405"/>
    </location>
</feature>
<dbReference type="PROSITE" id="PS50235">
    <property type="entry name" value="USP_3"/>
    <property type="match status" value="1"/>
</dbReference>
<dbReference type="InterPro" id="IPR001394">
    <property type="entry name" value="Peptidase_C19_UCH"/>
</dbReference>
<evidence type="ECO:0000256" key="2">
    <source>
        <dbReference type="ARBA" id="ARBA00009085"/>
    </source>
</evidence>
<comment type="catalytic activity">
    <reaction evidence="1">
        <text>Thiol-dependent hydrolysis of ester, thioester, amide, peptide and isopeptide bonds formed by the C-terminal Gly of ubiquitin (a 76-residue protein attached to proteins as an intracellular targeting signal).</text>
        <dbReference type="EC" id="3.4.19.12"/>
    </reaction>
</comment>
<dbReference type="InterPro" id="IPR006615">
    <property type="entry name" value="Pept_C19_DUSP"/>
</dbReference>
<dbReference type="STRING" id="69332.A0A388L360"/>
<protein>
    <recommendedName>
        <fullName evidence="3">ubiquitinyl hydrolase 1</fullName>
        <ecNumber evidence="3">3.4.19.12</ecNumber>
    </recommendedName>
</protein>
<dbReference type="Gene3D" id="3.90.70.10">
    <property type="entry name" value="Cysteine proteinases"/>
    <property type="match status" value="2"/>
</dbReference>
<comment type="similarity">
    <text evidence="2">Belongs to the peptidase C19 family.</text>
</comment>
<dbReference type="SUPFAM" id="SSF143791">
    <property type="entry name" value="DUSP-like"/>
    <property type="match status" value="1"/>
</dbReference>
<evidence type="ECO:0000256" key="7">
    <source>
        <dbReference type="ARBA" id="ARBA00022807"/>
    </source>
</evidence>
<keyword evidence="12" id="KW-1185">Reference proteome</keyword>
<feature type="compositionally biased region" description="Gly residues" evidence="8">
    <location>
        <begin position="942"/>
        <end position="956"/>
    </location>
</feature>
<dbReference type="OMA" id="INENKWY"/>
<evidence type="ECO:0000256" key="5">
    <source>
        <dbReference type="ARBA" id="ARBA00022786"/>
    </source>
</evidence>
<dbReference type="Gene3D" id="3.30.2230.10">
    <property type="entry name" value="DUSP-like"/>
    <property type="match status" value="1"/>
</dbReference>
<feature type="compositionally biased region" description="Basic and acidic residues" evidence="8">
    <location>
        <begin position="840"/>
        <end position="851"/>
    </location>
</feature>
<dbReference type="Gene3D" id="3.10.20.90">
    <property type="entry name" value="Phosphatidylinositol 3-kinase Catalytic Subunit, Chain A, domain 1"/>
    <property type="match status" value="1"/>
</dbReference>
<evidence type="ECO:0000256" key="1">
    <source>
        <dbReference type="ARBA" id="ARBA00000707"/>
    </source>
</evidence>
<dbReference type="PROSITE" id="PS00972">
    <property type="entry name" value="USP_1"/>
    <property type="match status" value="1"/>
</dbReference>
<keyword evidence="5" id="KW-0833">Ubl conjugation pathway</keyword>
<gene>
    <name evidence="11" type="ORF">CBR_g22954</name>
</gene>
<evidence type="ECO:0000313" key="12">
    <source>
        <dbReference type="Proteomes" id="UP000265515"/>
    </source>
</evidence>
<feature type="compositionally biased region" description="Basic and acidic residues" evidence="8">
    <location>
        <begin position="306"/>
        <end position="320"/>
    </location>
</feature>
<evidence type="ECO:0000259" key="10">
    <source>
        <dbReference type="PROSITE" id="PS51283"/>
    </source>
</evidence>
<feature type="compositionally biased region" description="Low complexity" evidence="8">
    <location>
        <begin position="235"/>
        <end position="254"/>
    </location>
</feature>